<dbReference type="Proteomes" id="UP001238334">
    <property type="component" value="Chromosome"/>
</dbReference>
<organism evidence="2 3">
    <name type="scientific">Parasedimentitalea psychrophila</name>
    <dbReference type="NCBI Taxonomy" id="2997337"/>
    <lineage>
        <taxon>Bacteria</taxon>
        <taxon>Pseudomonadati</taxon>
        <taxon>Pseudomonadota</taxon>
        <taxon>Alphaproteobacteria</taxon>
        <taxon>Rhodobacterales</taxon>
        <taxon>Paracoccaceae</taxon>
        <taxon>Parasedimentitalea</taxon>
    </lineage>
</organism>
<gene>
    <name evidence="2" type="ORF">QPJ95_05585</name>
</gene>
<protein>
    <submittedName>
        <fullName evidence="2">Uncharacterized protein</fullName>
    </submittedName>
</protein>
<accession>A0A9Y2P288</accession>
<keyword evidence="1" id="KW-0472">Membrane</keyword>
<feature type="transmembrane region" description="Helical" evidence="1">
    <location>
        <begin position="35"/>
        <end position="53"/>
    </location>
</feature>
<name>A0A9Y2P288_9RHOB</name>
<sequence>MLLSLVLKVPRLKYALARVRFLKLYASCLEISSKGWFFAWIVFVMISVVASWLESAFDLIDEYSAVLGAHGLGVMLIVVISLPLGILIFVTCMDCMIAGLRARNQFLLGSLFSSKSYDEKQAKLLRQIESC</sequence>
<feature type="transmembrane region" description="Helical" evidence="1">
    <location>
        <begin position="73"/>
        <end position="100"/>
    </location>
</feature>
<proteinExistence type="predicted"/>
<dbReference type="KEGG" id="ppso:QPJ95_05585"/>
<dbReference type="AlphaFoldDB" id="A0A9Y2P288"/>
<dbReference type="EMBL" id="CP127247">
    <property type="protein sequence ID" value="WIY26386.1"/>
    <property type="molecule type" value="Genomic_DNA"/>
</dbReference>
<keyword evidence="3" id="KW-1185">Reference proteome</keyword>
<evidence type="ECO:0000256" key="1">
    <source>
        <dbReference type="SAM" id="Phobius"/>
    </source>
</evidence>
<keyword evidence="1" id="KW-1133">Transmembrane helix</keyword>
<reference evidence="2 3" key="1">
    <citation type="submission" date="2023-06" db="EMBL/GenBank/DDBJ databases">
        <title>Parasedimentitalea psychrophila sp. nov., a psychrophilic bacterium isolated from deep-sea sediment.</title>
        <authorList>
            <person name="Li A."/>
        </authorList>
    </citation>
    <scope>NUCLEOTIDE SEQUENCE [LARGE SCALE GENOMIC DNA]</scope>
    <source>
        <strain evidence="2 3">QS115</strain>
    </source>
</reference>
<evidence type="ECO:0000313" key="2">
    <source>
        <dbReference type="EMBL" id="WIY26386.1"/>
    </source>
</evidence>
<dbReference type="RefSeq" id="WP_270919333.1">
    <property type="nucleotide sequence ID" value="NZ_CP127247.1"/>
</dbReference>
<keyword evidence="1" id="KW-0812">Transmembrane</keyword>
<evidence type="ECO:0000313" key="3">
    <source>
        <dbReference type="Proteomes" id="UP001238334"/>
    </source>
</evidence>